<dbReference type="Pfam" id="PF03881">
    <property type="entry name" value="Fructosamin_kin"/>
    <property type="match status" value="1"/>
</dbReference>
<dbReference type="RefSeq" id="WP_119409585.1">
    <property type="nucleotide sequence ID" value="NZ_CP032869.1"/>
</dbReference>
<dbReference type="Proteomes" id="UP000270046">
    <property type="component" value="Chromosome"/>
</dbReference>
<keyword evidence="2 3" id="KW-0418">Kinase</keyword>
<dbReference type="Gene3D" id="3.30.200.20">
    <property type="entry name" value="Phosphorylase Kinase, domain 1"/>
    <property type="match status" value="1"/>
</dbReference>
<proteinExistence type="inferred from homology"/>
<organism evidence="3 4">
    <name type="scientific">Mucilaginibacter celer</name>
    <dbReference type="NCBI Taxonomy" id="2305508"/>
    <lineage>
        <taxon>Bacteria</taxon>
        <taxon>Pseudomonadati</taxon>
        <taxon>Bacteroidota</taxon>
        <taxon>Sphingobacteriia</taxon>
        <taxon>Sphingobacteriales</taxon>
        <taxon>Sphingobacteriaceae</taxon>
        <taxon>Mucilaginibacter</taxon>
    </lineage>
</organism>
<dbReference type="InterPro" id="IPR011009">
    <property type="entry name" value="Kinase-like_dom_sf"/>
</dbReference>
<dbReference type="Gene3D" id="3.90.1200.10">
    <property type="match status" value="1"/>
</dbReference>
<name>A0A494VXC5_9SPHI</name>
<dbReference type="KEGG" id="muh:HYN43_012070"/>
<dbReference type="PIRSF" id="PIRSF006221">
    <property type="entry name" value="Ketosamine-3-kinase"/>
    <property type="match status" value="1"/>
</dbReference>
<gene>
    <name evidence="3" type="ORF">HYN43_012070</name>
</gene>
<dbReference type="OrthoDB" id="5291879at2"/>
<keyword evidence="2" id="KW-0808">Transferase</keyword>
<evidence type="ECO:0000256" key="1">
    <source>
        <dbReference type="ARBA" id="ARBA00009460"/>
    </source>
</evidence>
<dbReference type="SUPFAM" id="SSF56112">
    <property type="entry name" value="Protein kinase-like (PK-like)"/>
    <property type="match status" value="1"/>
</dbReference>
<comment type="similarity">
    <text evidence="1 2">Belongs to the fructosamine kinase family.</text>
</comment>
<dbReference type="EMBL" id="CP032869">
    <property type="protein sequence ID" value="AYL95978.1"/>
    <property type="molecule type" value="Genomic_DNA"/>
</dbReference>
<reference evidence="3 4" key="1">
    <citation type="submission" date="2018-10" db="EMBL/GenBank/DDBJ databases">
        <title>Genome sequencing of Mucilaginibacter sp. HYN0043.</title>
        <authorList>
            <person name="Kim M."/>
            <person name="Yi H."/>
        </authorList>
    </citation>
    <scope>NUCLEOTIDE SEQUENCE [LARGE SCALE GENOMIC DNA]</scope>
    <source>
        <strain evidence="3 4">HYN0043</strain>
    </source>
</reference>
<keyword evidence="4" id="KW-1185">Reference proteome</keyword>
<dbReference type="PANTHER" id="PTHR12149:SF8">
    <property type="entry name" value="PROTEIN-RIBULOSAMINE 3-KINASE"/>
    <property type="match status" value="1"/>
</dbReference>
<protein>
    <submittedName>
        <fullName evidence="3">Fructosamine kinase</fullName>
    </submittedName>
</protein>
<evidence type="ECO:0000313" key="3">
    <source>
        <dbReference type="EMBL" id="AYL95978.1"/>
    </source>
</evidence>
<evidence type="ECO:0000313" key="4">
    <source>
        <dbReference type="Proteomes" id="UP000270046"/>
    </source>
</evidence>
<dbReference type="PANTHER" id="PTHR12149">
    <property type="entry name" value="FRUCTOSAMINE 3 KINASE-RELATED PROTEIN"/>
    <property type="match status" value="1"/>
</dbReference>
<accession>A0A494VXC5</accession>
<dbReference type="GO" id="GO:0016301">
    <property type="term" value="F:kinase activity"/>
    <property type="evidence" value="ECO:0007669"/>
    <property type="project" value="UniProtKB-UniRule"/>
</dbReference>
<dbReference type="InterPro" id="IPR016477">
    <property type="entry name" value="Fructo-/Ketosamine-3-kinase"/>
</dbReference>
<sequence>MVQNLIPVSLINNLQNKLDITITGVNTVSGGDINHLYKLQGADNDYLLKLNDRYAYPGMFLKEKEGLSAISKTASVAVPQIILQGDFEAYSYLVLQWIDAVPGNSASSAMLGTQLAQMHGNTDSRFGFFADNYMGSLAQSNRWHNTWSGFFIEERLQPMVKMAVDKNELTKADVRLFEEVYKKLPSLFDEEPPSLIHGDLWSGNYLIGTDGVPYLIDPAVSYSNREFDIAMTTLFGGFDNVFYQAYHEAFPLPKGWQQRLKLWNLYPLLIHVNLFGGGYARQVRQNLSSFI</sequence>
<evidence type="ECO:0000256" key="2">
    <source>
        <dbReference type="PIRNR" id="PIRNR006221"/>
    </source>
</evidence>
<dbReference type="AlphaFoldDB" id="A0A494VXC5"/>